<dbReference type="AlphaFoldDB" id="A0A2B7ZNE8"/>
<keyword evidence="2" id="KW-1185">Reference proteome</keyword>
<evidence type="ECO:0000313" key="1">
    <source>
        <dbReference type="EMBL" id="PGH34709.1"/>
    </source>
</evidence>
<gene>
    <name evidence="1" type="ORF">GX50_02497</name>
</gene>
<dbReference type="Proteomes" id="UP000226031">
    <property type="component" value="Unassembled WGS sequence"/>
</dbReference>
<protein>
    <submittedName>
        <fullName evidence="1">Uncharacterized protein</fullName>
    </submittedName>
</protein>
<accession>A0A2B7ZNE8</accession>
<comment type="caution">
    <text evidence="1">The sequence shown here is derived from an EMBL/GenBank/DDBJ whole genome shotgun (WGS) entry which is preliminary data.</text>
</comment>
<reference evidence="1 2" key="1">
    <citation type="submission" date="2017-10" db="EMBL/GenBank/DDBJ databases">
        <title>Comparative genomics in systemic dimorphic fungi from Ajellomycetaceae.</title>
        <authorList>
            <person name="Munoz J.F."/>
            <person name="Mcewen J.G."/>
            <person name="Clay O.K."/>
            <person name="Cuomo C.A."/>
        </authorList>
    </citation>
    <scope>NUCLEOTIDE SEQUENCE [LARGE SCALE GENOMIC DNA]</scope>
    <source>
        <strain evidence="1 2">UAMH4076</strain>
    </source>
</reference>
<proteinExistence type="predicted"/>
<dbReference type="EMBL" id="PDND01000035">
    <property type="protein sequence ID" value="PGH34709.1"/>
    <property type="molecule type" value="Genomic_DNA"/>
</dbReference>
<organism evidence="1 2">
    <name type="scientific">[Emmonsia] crescens</name>
    <dbReference type="NCBI Taxonomy" id="73230"/>
    <lineage>
        <taxon>Eukaryota</taxon>
        <taxon>Fungi</taxon>
        <taxon>Dikarya</taxon>
        <taxon>Ascomycota</taxon>
        <taxon>Pezizomycotina</taxon>
        <taxon>Eurotiomycetes</taxon>
        <taxon>Eurotiomycetidae</taxon>
        <taxon>Onygenales</taxon>
        <taxon>Ajellomycetaceae</taxon>
        <taxon>Emergomyces</taxon>
    </lineage>
</organism>
<dbReference type="STRING" id="73230.A0A2B7ZNE8"/>
<evidence type="ECO:0000313" key="2">
    <source>
        <dbReference type="Proteomes" id="UP000226031"/>
    </source>
</evidence>
<sequence>MEFRTSCPPDVSAKSRVVAVCGVTDYENGAAQNEDGWFFSDFYLFYHLLSPTHKFPEPINISTGG</sequence>
<name>A0A2B7ZNE8_9EURO</name>